<keyword evidence="1" id="KW-0472">Membrane</keyword>
<dbReference type="Proteomes" id="UP000095283">
    <property type="component" value="Unplaced"/>
</dbReference>
<dbReference type="AlphaFoldDB" id="A0A1I7XSM9"/>
<accession>A0A1I7XSM9</accession>
<sequence length="90" mass="10405">MDQLISGICAPISSKSFLGFPFIVTCKYLDTLYEASDAILLPIPILLFFFHFLFCSRNVSSMCHDRHLFLYYALIIWHSDTKFLSDNLFA</sequence>
<protein>
    <submittedName>
        <fullName evidence="3">Ovule protein</fullName>
    </submittedName>
</protein>
<proteinExistence type="predicted"/>
<keyword evidence="2" id="KW-1185">Reference proteome</keyword>
<evidence type="ECO:0000256" key="1">
    <source>
        <dbReference type="SAM" id="Phobius"/>
    </source>
</evidence>
<keyword evidence="1" id="KW-1133">Transmembrane helix</keyword>
<dbReference type="WBParaSite" id="Hba_20496">
    <property type="protein sequence ID" value="Hba_20496"/>
    <property type="gene ID" value="Hba_20496"/>
</dbReference>
<evidence type="ECO:0000313" key="2">
    <source>
        <dbReference type="Proteomes" id="UP000095283"/>
    </source>
</evidence>
<organism evidence="2 3">
    <name type="scientific">Heterorhabditis bacteriophora</name>
    <name type="common">Entomopathogenic nematode worm</name>
    <dbReference type="NCBI Taxonomy" id="37862"/>
    <lineage>
        <taxon>Eukaryota</taxon>
        <taxon>Metazoa</taxon>
        <taxon>Ecdysozoa</taxon>
        <taxon>Nematoda</taxon>
        <taxon>Chromadorea</taxon>
        <taxon>Rhabditida</taxon>
        <taxon>Rhabditina</taxon>
        <taxon>Rhabditomorpha</taxon>
        <taxon>Strongyloidea</taxon>
        <taxon>Heterorhabditidae</taxon>
        <taxon>Heterorhabditis</taxon>
    </lineage>
</organism>
<feature type="transmembrane region" description="Helical" evidence="1">
    <location>
        <begin position="38"/>
        <end position="56"/>
    </location>
</feature>
<evidence type="ECO:0000313" key="3">
    <source>
        <dbReference type="WBParaSite" id="Hba_20496"/>
    </source>
</evidence>
<keyword evidence="1" id="KW-0812">Transmembrane</keyword>
<reference evidence="3" key="1">
    <citation type="submission" date="2016-11" db="UniProtKB">
        <authorList>
            <consortium name="WormBaseParasite"/>
        </authorList>
    </citation>
    <scope>IDENTIFICATION</scope>
</reference>
<name>A0A1I7XSM9_HETBA</name>